<dbReference type="GO" id="GO:0005254">
    <property type="term" value="F:chloride channel activity"/>
    <property type="evidence" value="ECO:0007669"/>
    <property type="project" value="InterPro"/>
</dbReference>
<evidence type="ECO:0000313" key="9">
    <source>
        <dbReference type="Proteomes" id="UP000011976"/>
    </source>
</evidence>
<dbReference type="PANTHER" id="PTHR33281">
    <property type="entry name" value="UPF0187 PROTEIN YNEE"/>
    <property type="match status" value="1"/>
</dbReference>
<evidence type="ECO:0000256" key="6">
    <source>
        <dbReference type="ARBA" id="ARBA00023136"/>
    </source>
</evidence>
<dbReference type="STRING" id="1151754.M9MEH0"/>
<keyword evidence="5" id="KW-0406">Ion transport</keyword>
<feature type="transmembrane region" description="Helical" evidence="7">
    <location>
        <begin position="269"/>
        <end position="292"/>
    </location>
</feature>
<gene>
    <name evidence="8" type="ORF">PANT_15d00007</name>
</gene>
<dbReference type="Pfam" id="PF25539">
    <property type="entry name" value="Bestrophin_2"/>
    <property type="match status" value="1"/>
</dbReference>
<evidence type="ECO:0000256" key="7">
    <source>
        <dbReference type="SAM" id="Phobius"/>
    </source>
</evidence>
<name>M9MEH0_PSEA3</name>
<dbReference type="EMBL" id="DF196781">
    <property type="protein sequence ID" value="GAC75298.1"/>
    <property type="molecule type" value="Genomic_DNA"/>
</dbReference>
<proteinExistence type="predicted"/>
<evidence type="ECO:0000256" key="4">
    <source>
        <dbReference type="ARBA" id="ARBA00022989"/>
    </source>
</evidence>
<dbReference type="Proteomes" id="UP000011976">
    <property type="component" value="Unassembled WGS sequence"/>
</dbReference>
<evidence type="ECO:0000256" key="2">
    <source>
        <dbReference type="ARBA" id="ARBA00022448"/>
    </source>
</evidence>
<reference evidence="9" key="1">
    <citation type="journal article" date="2013" name="Genome Announc.">
        <title>Genome sequence of the basidiomycetous yeast Pseudozyma antarctica T-34, a producer of the glycolipid biosurfactants mannosylerythritol lipids.</title>
        <authorList>
            <person name="Morita T."/>
            <person name="Koike H."/>
            <person name="Koyama Y."/>
            <person name="Hagiwara H."/>
            <person name="Ito E."/>
            <person name="Fukuoka T."/>
            <person name="Imura T."/>
            <person name="Machida M."/>
            <person name="Kitamoto D."/>
        </authorList>
    </citation>
    <scope>NUCLEOTIDE SEQUENCE [LARGE SCALE GENOMIC DNA]</scope>
    <source>
        <strain evidence="9">T-34</strain>
    </source>
</reference>
<dbReference type="OrthoDB" id="1368at2759"/>
<keyword evidence="6 7" id="KW-0472">Membrane</keyword>
<dbReference type="PANTHER" id="PTHR33281:SF21">
    <property type="entry name" value="MEMBRANE PROTEIN"/>
    <property type="match status" value="1"/>
</dbReference>
<keyword evidence="3 7" id="KW-0812">Transmembrane</keyword>
<comment type="subcellular location">
    <subcellularLocation>
        <location evidence="1">Membrane</location>
        <topology evidence="1">Multi-pass membrane protein</topology>
    </subcellularLocation>
</comment>
<evidence type="ECO:0000256" key="1">
    <source>
        <dbReference type="ARBA" id="ARBA00004141"/>
    </source>
</evidence>
<evidence type="ECO:0000256" key="5">
    <source>
        <dbReference type="ARBA" id="ARBA00023065"/>
    </source>
</evidence>
<dbReference type="AlphaFoldDB" id="M9MEH0"/>
<evidence type="ECO:0000256" key="3">
    <source>
        <dbReference type="ARBA" id="ARBA00022692"/>
    </source>
</evidence>
<accession>M9MEH0</accession>
<keyword evidence="4 7" id="KW-1133">Transmembrane helix</keyword>
<organism evidence="8 9">
    <name type="scientific">Pseudozyma antarctica (strain T-34)</name>
    <name type="common">Yeast</name>
    <name type="synonym">Candida antarctica</name>
    <dbReference type="NCBI Taxonomy" id="1151754"/>
    <lineage>
        <taxon>Eukaryota</taxon>
        <taxon>Fungi</taxon>
        <taxon>Dikarya</taxon>
        <taxon>Basidiomycota</taxon>
        <taxon>Ustilaginomycotina</taxon>
        <taxon>Ustilaginomycetes</taxon>
        <taxon>Ustilaginales</taxon>
        <taxon>Ustilaginaceae</taxon>
        <taxon>Moesziomyces</taxon>
    </lineage>
</organism>
<evidence type="ECO:0000313" key="8">
    <source>
        <dbReference type="EMBL" id="GAC75298.1"/>
    </source>
</evidence>
<feature type="transmembrane region" description="Helical" evidence="7">
    <location>
        <begin position="41"/>
        <end position="62"/>
    </location>
</feature>
<feature type="transmembrane region" description="Helical" evidence="7">
    <location>
        <begin position="68"/>
        <end position="86"/>
    </location>
</feature>
<sequence length="357" mass="39468">MSASASSPFGSGSHAHSEQRLSRTSFVLDCFRISSSILPRVFPTVLFLTLYASAIAAADLIWHASWTTSYAVTSTLSVVVGLLLVFRNSTSYDRWYEGRKLWQDAQTTARNWALLVWINVDTQPDKVGAKQRAMRLVGAFMLAVKHELRAEYGTQWEDLRAVLPKEWLQSQPANGAYDAMAKVSDIERQISVSEASPLLSQGSSGMAHDSLGLPLRILAELHHYLATSRRAGLLDDLGPAGFSLLNTQLLTLSTLFSSMMRISTTPTPLIYAIHLKQSSLIYLLALPLALVGELGWKMVPFTTVVSAMLVGLEGISSEIEDPFGRDKSDHRLDEWCHTLNAEIETIMRSVKQGVQEE</sequence>
<dbReference type="InterPro" id="IPR044669">
    <property type="entry name" value="YneE/VCCN1/2-like"/>
</dbReference>
<protein>
    <submittedName>
        <fullName evidence="8">Uncharacterized protein</fullName>
    </submittedName>
</protein>
<dbReference type="GO" id="GO:0016020">
    <property type="term" value="C:membrane"/>
    <property type="evidence" value="ECO:0007669"/>
    <property type="project" value="UniProtKB-SubCell"/>
</dbReference>
<keyword evidence="2" id="KW-0813">Transport</keyword>